<dbReference type="PANTHER" id="PTHR33076">
    <property type="entry name" value="NON-SPECIFIC LIPID-TRANSFER PROTEIN 2-RELATED"/>
    <property type="match status" value="1"/>
</dbReference>
<reference evidence="6" key="1">
    <citation type="submission" date="2014-07" db="EMBL/GenBank/DDBJ databases">
        <title>Identification of a novel salt tolerance gene in wild soybean by whole-genome sequencing.</title>
        <authorList>
            <person name="Lam H.-M."/>
            <person name="Qi X."/>
            <person name="Li M.-W."/>
            <person name="Liu X."/>
            <person name="Xie M."/>
            <person name="Ni M."/>
            <person name="Xu X."/>
        </authorList>
    </citation>
    <scope>NUCLEOTIDE SEQUENCE [LARGE SCALE GENOMIC DNA]</scope>
    <source>
        <tissue evidence="6">Root</tissue>
    </source>
</reference>
<dbReference type="InterPro" id="IPR036312">
    <property type="entry name" value="Bifun_inhib/LTP/seed_sf"/>
</dbReference>
<organism evidence="6">
    <name type="scientific">Glycine soja</name>
    <name type="common">Wild soybean</name>
    <dbReference type="NCBI Taxonomy" id="3848"/>
    <lineage>
        <taxon>Eukaryota</taxon>
        <taxon>Viridiplantae</taxon>
        <taxon>Streptophyta</taxon>
        <taxon>Embryophyta</taxon>
        <taxon>Tracheophyta</taxon>
        <taxon>Spermatophyta</taxon>
        <taxon>Magnoliopsida</taxon>
        <taxon>eudicotyledons</taxon>
        <taxon>Gunneridae</taxon>
        <taxon>Pentapetalae</taxon>
        <taxon>rosids</taxon>
        <taxon>fabids</taxon>
        <taxon>Fabales</taxon>
        <taxon>Fabaceae</taxon>
        <taxon>Papilionoideae</taxon>
        <taxon>50 kb inversion clade</taxon>
        <taxon>NPAAA clade</taxon>
        <taxon>indigoferoid/millettioid clade</taxon>
        <taxon>Phaseoleae</taxon>
        <taxon>Glycine</taxon>
        <taxon>Glycine subgen. Soja</taxon>
    </lineage>
</organism>
<keyword evidence="3" id="KW-0813">Transport</keyword>
<dbReference type="GO" id="GO:0008289">
    <property type="term" value="F:lipid binding"/>
    <property type="evidence" value="ECO:0007669"/>
    <property type="project" value="UniProtKB-KW"/>
</dbReference>
<evidence type="ECO:0000259" key="5">
    <source>
        <dbReference type="SMART" id="SM00499"/>
    </source>
</evidence>
<evidence type="ECO:0000256" key="3">
    <source>
        <dbReference type="RuleBase" id="RU000628"/>
    </source>
</evidence>
<dbReference type="CDD" id="cd01960">
    <property type="entry name" value="nsLTP1"/>
    <property type="match status" value="1"/>
</dbReference>
<gene>
    <name evidence="6" type="ORF">glysoja_039573</name>
</gene>
<dbReference type="InterPro" id="IPR016140">
    <property type="entry name" value="Bifunc_inhib/LTP/seed_store"/>
</dbReference>
<dbReference type="PRINTS" id="PR00382">
    <property type="entry name" value="LIPIDTRNSFER"/>
</dbReference>
<dbReference type="SUPFAM" id="SSF47699">
    <property type="entry name" value="Bifunctional inhibitor/lipid-transfer protein/seed storage 2S albumin"/>
    <property type="match status" value="1"/>
</dbReference>
<dbReference type="SMART" id="SM00499">
    <property type="entry name" value="AAI"/>
    <property type="match status" value="1"/>
</dbReference>
<comment type="function">
    <text evidence="3">Plant non-specific lipid-transfer proteins transfer phospholipids as well as galactolipids across membranes. May play a role in wax or cutin deposition in the cell walls of expanding epidermal cells and certain secretory tissues.</text>
</comment>
<keyword evidence="4" id="KW-0732">Signal</keyword>
<dbReference type="EMBL" id="KN643802">
    <property type="protein sequence ID" value="KHN43734.1"/>
    <property type="molecule type" value="Genomic_DNA"/>
</dbReference>
<comment type="similarity">
    <text evidence="1 3">Belongs to the plant LTP family.</text>
</comment>
<dbReference type="Gene3D" id="1.10.110.10">
    <property type="entry name" value="Plant lipid-transfer and hydrophobic proteins"/>
    <property type="match status" value="1"/>
</dbReference>
<dbReference type="AlphaFoldDB" id="A0A0B2SHM6"/>
<name>A0A0B2SHM6_GLYSO</name>
<feature type="signal peptide" evidence="4">
    <location>
        <begin position="1"/>
        <end position="29"/>
    </location>
</feature>
<evidence type="ECO:0000256" key="4">
    <source>
        <dbReference type="SAM" id="SignalP"/>
    </source>
</evidence>
<accession>A0A0B2SHM6</accession>
<evidence type="ECO:0000313" key="6">
    <source>
        <dbReference type="EMBL" id="KHN43734.1"/>
    </source>
</evidence>
<dbReference type="Pfam" id="PF00234">
    <property type="entry name" value="Tryp_alpha_amyl"/>
    <property type="match status" value="1"/>
</dbReference>
<dbReference type="InterPro" id="IPR000528">
    <property type="entry name" value="Plant_nsLTP"/>
</dbReference>
<keyword evidence="3" id="KW-0446">Lipid-binding</keyword>
<dbReference type="GO" id="GO:0006869">
    <property type="term" value="P:lipid transport"/>
    <property type="evidence" value="ECO:0007669"/>
    <property type="project" value="InterPro"/>
</dbReference>
<feature type="chain" id="PRO_5002094935" description="Non-specific lipid-transfer protein" evidence="4">
    <location>
        <begin position="30"/>
        <end position="155"/>
    </location>
</feature>
<evidence type="ECO:0000256" key="2">
    <source>
        <dbReference type="ARBA" id="ARBA00023157"/>
    </source>
</evidence>
<keyword evidence="2" id="KW-1015">Disulfide bond</keyword>
<feature type="domain" description="Bifunctional inhibitor/plant lipid transfer protein/seed storage helical" evidence="5">
    <location>
        <begin position="33"/>
        <end position="122"/>
    </location>
</feature>
<sequence length="155" mass="16721">MASLQTRVFLMALLCLLALGATIIPMAQGEVSCGQVVSNLTPCISYVLYGGATVPAQCCNGIRNLYGMAQTKPDRQAVCNCIKNAVRNSGFTYSHFNLNLAANLPKNCGVNIPYQISPDTDCTSFKFFQGAVRLVHDVYVSSVRIRGHVTRKGNG</sequence>
<dbReference type="Proteomes" id="UP000053555">
    <property type="component" value="Unassembled WGS sequence"/>
</dbReference>
<evidence type="ECO:0000256" key="1">
    <source>
        <dbReference type="ARBA" id="ARBA00009748"/>
    </source>
</evidence>
<protein>
    <recommendedName>
        <fullName evidence="3">Non-specific lipid-transfer protein</fullName>
    </recommendedName>
</protein>
<proteinExistence type="inferred from homology"/>